<evidence type="ECO:0000313" key="2">
    <source>
        <dbReference type="EMBL" id="KKN78987.1"/>
    </source>
</evidence>
<reference evidence="2" key="1">
    <citation type="journal article" date="2015" name="Nature">
        <title>Complex archaea that bridge the gap between prokaryotes and eukaryotes.</title>
        <authorList>
            <person name="Spang A."/>
            <person name="Saw J.H."/>
            <person name="Jorgensen S.L."/>
            <person name="Zaremba-Niedzwiedzka K."/>
            <person name="Martijn J."/>
            <person name="Lind A.E."/>
            <person name="van Eijk R."/>
            <person name="Schleper C."/>
            <person name="Guy L."/>
            <person name="Ettema T.J."/>
        </authorList>
    </citation>
    <scope>NUCLEOTIDE SEQUENCE</scope>
</reference>
<accession>A0A0F9TVK0</accession>
<name>A0A0F9TVK0_9ZZZZ</name>
<proteinExistence type="predicted"/>
<organism evidence="2">
    <name type="scientific">marine sediment metagenome</name>
    <dbReference type="NCBI Taxonomy" id="412755"/>
    <lineage>
        <taxon>unclassified sequences</taxon>
        <taxon>metagenomes</taxon>
        <taxon>ecological metagenomes</taxon>
    </lineage>
</organism>
<evidence type="ECO:0000256" key="1">
    <source>
        <dbReference type="SAM" id="Coils"/>
    </source>
</evidence>
<comment type="caution">
    <text evidence="2">The sequence shown here is derived from an EMBL/GenBank/DDBJ whole genome shotgun (WGS) entry which is preliminary data.</text>
</comment>
<protein>
    <submittedName>
        <fullName evidence="2">Uncharacterized protein</fullName>
    </submittedName>
</protein>
<dbReference type="EMBL" id="LAZR01000254">
    <property type="protein sequence ID" value="KKN78987.1"/>
    <property type="molecule type" value="Genomic_DNA"/>
</dbReference>
<gene>
    <name evidence="2" type="ORF">LCGC14_0344630</name>
</gene>
<keyword evidence="1" id="KW-0175">Coiled coil</keyword>
<sequence length="185" mass="20403">MPDEILRHREPMVALREKYKEAKDRVEGLEKEKTALGKELYAVVKKRDEADARVAALETVNAALRDATSNNLARIEELEKITNNAVGIGPGDTVLCGTAKDCEIVSEWLATHTYEDEQIDAAVDYANTLATPAPGDDCANDGPWIALNILNIFRCENRHHNIRLRPIGPCPDCTGHGWVKGADND</sequence>
<feature type="coiled-coil region" evidence="1">
    <location>
        <begin position="12"/>
        <end position="67"/>
    </location>
</feature>
<dbReference type="AlphaFoldDB" id="A0A0F9TVK0"/>